<dbReference type="Pfam" id="PF13742">
    <property type="entry name" value="tRNA_anti_2"/>
    <property type="match status" value="1"/>
</dbReference>
<evidence type="ECO:0000259" key="9">
    <source>
        <dbReference type="Pfam" id="PF13742"/>
    </source>
</evidence>
<feature type="domain" description="OB-fold nucleic acid binding" evidence="9">
    <location>
        <begin position="36"/>
        <end position="129"/>
    </location>
</feature>
<comment type="subcellular location">
    <subcellularLocation>
        <location evidence="5 6">Cytoplasm</location>
    </subcellularLocation>
</comment>
<evidence type="ECO:0000313" key="10">
    <source>
        <dbReference type="EMBL" id="GAF27301.1"/>
    </source>
</evidence>
<keyword evidence="3 5" id="KW-0378">Hydrolase</keyword>
<keyword evidence="7" id="KW-0175">Coiled coil</keyword>
<evidence type="ECO:0000256" key="7">
    <source>
        <dbReference type="SAM" id="Coils"/>
    </source>
</evidence>
<dbReference type="InterPro" id="IPR025824">
    <property type="entry name" value="OB-fold_nuc-bd_dom"/>
</dbReference>
<dbReference type="PANTHER" id="PTHR30008:SF0">
    <property type="entry name" value="EXODEOXYRIBONUCLEASE 7 LARGE SUBUNIT"/>
    <property type="match status" value="1"/>
</dbReference>
<accession>A0A0S6UET0</accession>
<dbReference type="EMBL" id="DF238840">
    <property type="protein sequence ID" value="GAF27301.1"/>
    <property type="molecule type" value="Genomic_DNA"/>
</dbReference>
<organism evidence="10">
    <name type="scientific">Moorella thermoacetica Y72</name>
    <dbReference type="NCBI Taxonomy" id="1325331"/>
    <lineage>
        <taxon>Bacteria</taxon>
        <taxon>Bacillati</taxon>
        <taxon>Bacillota</taxon>
        <taxon>Clostridia</taxon>
        <taxon>Neomoorellales</taxon>
        <taxon>Neomoorellaceae</taxon>
        <taxon>Neomoorella</taxon>
    </lineage>
</organism>
<evidence type="ECO:0000256" key="5">
    <source>
        <dbReference type="HAMAP-Rule" id="MF_00378"/>
    </source>
</evidence>
<evidence type="ECO:0000259" key="8">
    <source>
        <dbReference type="Pfam" id="PF02601"/>
    </source>
</evidence>
<dbReference type="HAMAP" id="MF_00378">
    <property type="entry name" value="Exonuc_7_L"/>
    <property type="match status" value="1"/>
</dbReference>
<comment type="similarity">
    <text evidence="5 6">Belongs to the XseA family.</text>
</comment>
<gene>
    <name evidence="5" type="primary">xseA</name>
    <name evidence="10" type="ORF">MTY_2642</name>
</gene>
<dbReference type="PANTHER" id="PTHR30008">
    <property type="entry name" value="EXODEOXYRIBONUCLEASE 7 LARGE SUBUNIT"/>
    <property type="match status" value="1"/>
</dbReference>
<evidence type="ECO:0000256" key="3">
    <source>
        <dbReference type="ARBA" id="ARBA00022801"/>
    </source>
</evidence>
<dbReference type="GO" id="GO:0009318">
    <property type="term" value="C:exodeoxyribonuclease VII complex"/>
    <property type="evidence" value="ECO:0007669"/>
    <property type="project" value="UniProtKB-UniRule"/>
</dbReference>
<comment type="subunit">
    <text evidence="5">Heterooligomer composed of large and small subunits.</text>
</comment>
<evidence type="ECO:0000256" key="2">
    <source>
        <dbReference type="ARBA" id="ARBA00022722"/>
    </source>
</evidence>
<feature type="domain" description="Exonuclease VII large subunit C-terminal" evidence="8">
    <location>
        <begin position="153"/>
        <end position="371"/>
    </location>
</feature>
<evidence type="ECO:0000256" key="4">
    <source>
        <dbReference type="ARBA" id="ARBA00022839"/>
    </source>
</evidence>
<dbReference type="AlphaFoldDB" id="A0A0S6UET0"/>
<feature type="coiled-coil region" evidence="7">
    <location>
        <begin position="294"/>
        <end position="329"/>
    </location>
</feature>
<dbReference type="GO" id="GO:0003676">
    <property type="term" value="F:nucleic acid binding"/>
    <property type="evidence" value="ECO:0007669"/>
    <property type="project" value="InterPro"/>
</dbReference>
<keyword evidence="2 5" id="KW-0540">Nuclease</keyword>
<dbReference type="NCBIfam" id="TIGR00237">
    <property type="entry name" value="xseA"/>
    <property type="match status" value="1"/>
</dbReference>
<proteinExistence type="inferred from homology"/>
<name>A0A0S6UET0_NEOTH</name>
<dbReference type="Proteomes" id="UP000063718">
    <property type="component" value="Unassembled WGS sequence"/>
</dbReference>
<keyword evidence="4 5" id="KW-0269">Exonuclease</keyword>
<dbReference type="EC" id="3.1.11.6" evidence="5"/>
<dbReference type="GO" id="GO:0008855">
    <property type="term" value="F:exodeoxyribonuclease VII activity"/>
    <property type="evidence" value="ECO:0007669"/>
    <property type="project" value="UniProtKB-UniRule"/>
</dbReference>
<dbReference type="GO" id="GO:0006308">
    <property type="term" value="P:DNA catabolic process"/>
    <property type="evidence" value="ECO:0007669"/>
    <property type="project" value="UniProtKB-UniRule"/>
</dbReference>
<evidence type="ECO:0000256" key="6">
    <source>
        <dbReference type="RuleBase" id="RU004355"/>
    </source>
</evidence>
<sequence>MDYSRTRRGRSHDHCHALEEYSRGGPALVPEVKVLAVRELTAYLQRLLANDGRLANVWVKGEISNLRSPTSGHLYFSLKDQAATLRCVMFQGRSRGLSLGLRDGLEVIARGQVAIYPRDGVYQLYVAEIFPAGTGLASLALQELTARLEREGLFAADRKRPLPLLPRRVGLVTSPTGAALRDMITISRRRFPGIELILAPARVQGEVAPRQLALALELLAKRGGVDVIIIGRGGGSAEDLSAFNTELVARAIYACPVPVIAAVGHETDLTLADRVADRRAPTPSAAAEMAVPVRAELEQRLKSLAERARRGMEHRLELARARLERLTKSSGLDRPRQELYYRQQYVDGLEQRLLASWERRSREREQGLNLLAARLEAVSPLAILARGYAVCRRPGDGAPLKSSREVLPGEKVEVILKEGLLRCQVEEVGG</sequence>
<evidence type="ECO:0000256" key="1">
    <source>
        <dbReference type="ARBA" id="ARBA00022490"/>
    </source>
</evidence>
<keyword evidence="1 5" id="KW-0963">Cytoplasm</keyword>
<dbReference type="GO" id="GO:0005737">
    <property type="term" value="C:cytoplasm"/>
    <property type="evidence" value="ECO:0007669"/>
    <property type="project" value="UniProtKB-SubCell"/>
</dbReference>
<dbReference type="InterPro" id="IPR020579">
    <property type="entry name" value="Exonuc_VII_lsu_C"/>
</dbReference>
<dbReference type="InterPro" id="IPR003753">
    <property type="entry name" value="Exonuc_VII_L"/>
</dbReference>
<dbReference type="Pfam" id="PF02601">
    <property type="entry name" value="Exonuc_VII_L"/>
    <property type="match status" value="1"/>
</dbReference>
<dbReference type="CDD" id="cd04489">
    <property type="entry name" value="ExoVII_LU_OBF"/>
    <property type="match status" value="1"/>
</dbReference>
<comment type="catalytic activity">
    <reaction evidence="5 6">
        <text>Exonucleolytic cleavage in either 5'- to 3'- or 3'- to 5'-direction to yield nucleoside 5'-phosphates.</text>
        <dbReference type="EC" id="3.1.11.6"/>
    </reaction>
</comment>
<protein>
    <recommendedName>
        <fullName evidence="5">Exodeoxyribonuclease 7 large subunit</fullName>
        <ecNumber evidence="5">3.1.11.6</ecNumber>
    </recommendedName>
    <alternativeName>
        <fullName evidence="5">Exodeoxyribonuclease VII large subunit</fullName>
        <shortName evidence="5">Exonuclease VII large subunit</shortName>
    </alternativeName>
</protein>
<reference evidence="10" key="1">
    <citation type="journal article" date="2014" name="Gene">
        <title>Genome-guided analysis of transformation efficiency and carbon dioxide assimilation by Moorella thermoacetica Y72.</title>
        <authorList>
            <person name="Tsukahara K."/>
            <person name="Kita A."/>
            <person name="Nakashimada Y."/>
            <person name="Hoshino T."/>
            <person name="Murakami K."/>
        </authorList>
    </citation>
    <scope>NUCLEOTIDE SEQUENCE [LARGE SCALE GENOMIC DNA]</scope>
    <source>
        <strain evidence="10">Y72</strain>
    </source>
</reference>
<comment type="function">
    <text evidence="5">Bidirectionally degrades single-stranded DNA into large acid-insoluble oligonucleotides, which are then degraded further into small acid-soluble oligonucleotides.</text>
</comment>